<evidence type="ECO:0008006" key="3">
    <source>
        <dbReference type="Google" id="ProtNLM"/>
    </source>
</evidence>
<protein>
    <recommendedName>
        <fullName evidence="3">Type II secretion system protein GspG C-terminal domain-containing protein</fullName>
    </recommendedName>
</protein>
<feature type="transmembrane region" description="Helical" evidence="1">
    <location>
        <begin position="12"/>
        <end position="34"/>
    </location>
</feature>
<dbReference type="EMBL" id="UINC01015480">
    <property type="protein sequence ID" value="SVA65144.1"/>
    <property type="molecule type" value="Genomic_DNA"/>
</dbReference>
<reference evidence="2" key="1">
    <citation type="submission" date="2018-05" db="EMBL/GenBank/DDBJ databases">
        <authorList>
            <person name="Lanie J.A."/>
            <person name="Ng W.-L."/>
            <person name="Kazmierczak K.M."/>
            <person name="Andrzejewski T.M."/>
            <person name="Davidsen T.M."/>
            <person name="Wayne K.J."/>
            <person name="Tettelin H."/>
            <person name="Glass J.I."/>
            <person name="Rusch D."/>
            <person name="Podicherti R."/>
            <person name="Tsui H.-C.T."/>
            <person name="Winkler M.E."/>
        </authorList>
    </citation>
    <scope>NUCLEOTIDE SEQUENCE</scope>
</reference>
<dbReference type="AlphaFoldDB" id="A0A381XK61"/>
<keyword evidence="1" id="KW-1133">Transmembrane helix</keyword>
<sequence length="154" mass="17615">MIKKIKSNSGVTMIELVIIMAIMAVLAVSVIPMYSKLQAKTQRTRNLSNMHVIQEAFVNYFYYTYAIGTPHYPPSPDSLMTDEWSNAPMDSTINLQTPNELFGTGSVPKNSNHIPFMYKSWIENEIDGRQKRKILIKDTDPDSPSYEEFLLFTI</sequence>
<gene>
    <name evidence="2" type="ORF">METZ01_LOCUS117998</name>
</gene>
<name>A0A381XK61_9ZZZZ</name>
<keyword evidence="1" id="KW-0472">Membrane</keyword>
<evidence type="ECO:0000256" key="1">
    <source>
        <dbReference type="SAM" id="Phobius"/>
    </source>
</evidence>
<dbReference type="Gene3D" id="3.30.700.10">
    <property type="entry name" value="Glycoprotein, Type 4 Pilin"/>
    <property type="match status" value="1"/>
</dbReference>
<organism evidence="2">
    <name type="scientific">marine metagenome</name>
    <dbReference type="NCBI Taxonomy" id="408172"/>
    <lineage>
        <taxon>unclassified sequences</taxon>
        <taxon>metagenomes</taxon>
        <taxon>ecological metagenomes</taxon>
    </lineage>
</organism>
<keyword evidence="1" id="KW-0812">Transmembrane</keyword>
<proteinExistence type="predicted"/>
<accession>A0A381XK61</accession>
<evidence type="ECO:0000313" key="2">
    <source>
        <dbReference type="EMBL" id="SVA65144.1"/>
    </source>
</evidence>
<dbReference type="SUPFAM" id="SSF54523">
    <property type="entry name" value="Pili subunits"/>
    <property type="match status" value="1"/>
</dbReference>
<dbReference type="InterPro" id="IPR045584">
    <property type="entry name" value="Pilin-like"/>
</dbReference>